<evidence type="ECO:0000313" key="3">
    <source>
        <dbReference type="Proteomes" id="UP001152523"/>
    </source>
</evidence>
<protein>
    <submittedName>
        <fullName evidence="2">Uncharacterized protein</fullName>
    </submittedName>
</protein>
<evidence type="ECO:0000256" key="1">
    <source>
        <dbReference type="SAM" id="MobiDB-lite"/>
    </source>
</evidence>
<dbReference type="Proteomes" id="UP001152523">
    <property type="component" value="Unassembled WGS sequence"/>
</dbReference>
<gene>
    <name evidence="2" type="ORF">CEPIT_LOCUS38239</name>
</gene>
<organism evidence="2 3">
    <name type="scientific">Cuscuta epithymum</name>
    <dbReference type="NCBI Taxonomy" id="186058"/>
    <lineage>
        <taxon>Eukaryota</taxon>
        <taxon>Viridiplantae</taxon>
        <taxon>Streptophyta</taxon>
        <taxon>Embryophyta</taxon>
        <taxon>Tracheophyta</taxon>
        <taxon>Spermatophyta</taxon>
        <taxon>Magnoliopsida</taxon>
        <taxon>eudicotyledons</taxon>
        <taxon>Gunneridae</taxon>
        <taxon>Pentapetalae</taxon>
        <taxon>asterids</taxon>
        <taxon>lamiids</taxon>
        <taxon>Solanales</taxon>
        <taxon>Convolvulaceae</taxon>
        <taxon>Cuscuteae</taxon>
        <taxon>Cuscuta</taxon>
        <taxon>Cuscuta subgen. Cuscuta</taxon>
    </lineage>
</organism>
<reference evidence="2" key="1">
    <citation type="submission" date="2022-07" db="EMBL/GenBank/DDBJ databases">
        <authorList>
            <person name="Macas J."/>
            <person name="Novak P."/>
            <person name="Neumann P."/>
        </authorList>
    </citation>
    <scope>NUCLEOTIDE SEQUENCE</scope>
</reference>
<name>A0AAV0FXC9_9ASTE</name>
<dbReference type="AlphaFoldDB" id="A0AAV0FXC9"/>
<comment type="caution">
    <text evidence="2">The sequence shown here is derived from an EMBL/GenBank/DDBJ whole genome shotgun (WGS) entry which is preliminary data.</text>
</comment>
<proteinExistence type="predicted"/>
<keyword evidence="3" id="KW-1185">Reference proteome</keyword>
<feature type="region of interest" description="Disordered" evidence="1">
    <location>
        <begin position="1"/>
        <end position="66"/>
    </location>
</feature>
<accession>A0AAV0FXC9</accession>
<dbReference type="EMBL" id="CAMAPF010001023">
    <property type="protein sequence ID" value="CAH9140302.1"/>
    <property type="molecule type" value="Genomic_DNA"/>
</dbReference>
<feature type="compositionally biased region" description="Basic and acidic residues" evidence="1">
    <location>
        <begin position="21"/>
        <end position="35"/>
    </location>
</feature>
<sequence>MGRKTARPVGREIWSQSTLRIRGDGDDKNRGRESGFEGGGVLNFDQRSPDGGPARAAGEGRKCTPI</sequence>
<evidence type="ECO:0000313" key="2">
    <source>
        <dbReference type="EMBL" id="CAH9140302.1"/>
    </source>
</evidence>